<keyword evidence="3" id="KW-1185">Reference proteome</keyword>
<accession>A0A7E4VCD2</accession>
<evidence type="ECO:0000256" key="2">
    <source>
        <dbReference type="SAM" id="SignalP"/>
    </source>
</evidence>
<feature type="chain" id="PRO_5028851402" evidence="2">
    <location>
        <begin position="25"/>
        <end position="957"/>
    </location>
</feature>
<organism evidence="3 4">
    <name type="scientific">Panagrellus redivivus</name>
    <name type="common">Microworm</name>
    <dbReference type="NCBI Taxonomy" id="6233"/>
    <lineage>
        <taxon>Eukaryota</taxon>
        <taxon>Metazoa</taxon>
        <taxon>Ecdysozoa</taxon>
        <taxon>Nematoda</taxon>
        <taxon>Chromadorea</taxon>
        <taxon>Rhabditida</taxon>
        <taxon>Tylenchina</taxon>
        <taxon>Panagrolaimomorpha</taxon>
        <taxon>Panagrolaimoidea</taxon>
        <taxon>Panagrolaimidae</taxon>
        <taxon>Panagrellus</taxon>
    </lineage>
</organism>
<feature type="compositionally biased region" description="Pro residues" evidence="1">
    <location>
        <begin position="589"/>
        <end position="600"/>
    </location>
</feature>
<feature type="signal peptide" evidence="2">
    <location>
        <begin position="1"/>
        <end position="24"/>
    </location>
</feature>
<evidence type="ECO:0000256" key="1">
    <source>
        <dbReference type="SAM" id="MobiDB-lite"/>
    </source>
</evidence>
<dbReference type="AlphaFoldDB" id="A0A7E4VCD2"/>
<keyword evidence="2" id="KW-0732">Signal</keyword>
<evidence type="ECO:0000313" key="4">
    <source>
        <dbReference type="WBParaSite" id="Pan_g19329.t1"/>
    </source>
</evidence>
<reference evidence="3" key="1">
    <citation type="journal article" date="2013" name="Genetics">
        <title>The draft genome and transcriptome of Panagrellus redivivus are shaped by the harsh demands of a free-living lifestyle.</title>
        <authorList>
            <person name="Srinivasan J."/>
            <person name="Dillman A.R."/>
            <person name="Macchietto M.G."/>
            <person name="Heikkinen L."/>
            <person name="Lakso M."/>
            <person name="Fracchia K.M."/>
            <person name="Antoshechkin I."/>
            <person name="Mortazavi A."/>
            <person name="Wong G."/>
            <person name="Sternberg P.W."/>
        </authorList>
    </citation>
    <scope>NUCLEOTIDE SEQUENCE [LARGE SCALE GENOMIC DNA]</scope>
    <source>
        <strain evidence="3">MT8872</strain>
    </source>
</reference>
<sequence>MPIISGRSILFILLFALPIQTAEVVWFRDDAPQRFTSDANVHELTNYPFYDPPDHHPKGYLRFPDVFKPIPILSKIPAFPLRSESQNLIKSTNNTVEIPVLDDEAKQDEQISLVDQLATILPEKVQRDSFVDIVESRNKSLYQKMAELGAFLAKNSNTTGIDQQELLHEIVETEKQPENALKQLADSLKPEFRDIGMQIVDIQKNKTITELEKQKSQAVVLDNLADSAKTAMKDFDIFLRRSTRTRRQLYNNQNQPQMWNYHPDMYRNNMAMQAQPIVAETQKPSGTNFADLLTKNKFLMPTPLECIACNSEYPPKGFFPAEPTRPPGFFNYNNMDANFGPPRPPTTQPPPVFDVDLSEKPNWNNAFNERNRLFGKYVEKPKSEYELPMPTPINWNGGISNTMNNNVGFGQGFGGNYGRLAPFTGQRISDLKITRGDPPDYSFSVDRKQETMRPSQLFAQRPEQTSQAQIIQQATAYLQKQAQIPGQTASVPVQTEILQKTTEIQNTAPETHVSISETTLSQTPQISGIPIKTSMIGLSPSMPQAASTSAIGRFDTDIGRYDDGSSRNTHRFVIPTNILKEIAPEGETTPPPPTPRPTRPSPWGSNTGMSKNYRPPYSPPAETYVIPPPPNFVPPSNENSEPVHVPTGSRILTDEDSRPPVKSPSNTIILTRDGPADVAPARDMLPPTTPKPEDTTPYQSYPDYRQGLFPVPLNQRTEDQGEQPALNPDREIPNKDNRPEDLSLDRLGPQGYYGGGSNRYKQDNGKLSESGFRKDINDQTQWPSAVDDRRRNGFYDPSVRHGPASVNIHNQPLPPYGGTSRASGNPNVYKEGDDLSQSEPTHSRLDYGPLVAKEYTTALPWYLETTTVVTVPKIDVDERLMYPAERDGETALARTREALSEANLRIPQRGQIRPYFGPEEITRSRYTNENPAGTNIRDGTGKSRFVMIDLPNTSTIS</sequence>
<name>A0A7E4VCD2_PANRE</name>
<protein>
    <submittedName>
        <fullName evidence="4">DUF148 domain-containing protein</fullName>
    </submittedName>
</protein>
<proteinExistence type="predicted"/>
<feature type="compositionally biased region" description="Basic and acidic residues" evidence="1">
    <location>
        <begin position="728"/>
        <end position="744"/>
    </location>
</feature>
<reference evidence="4" key="2">
    <citation type="submission" date="2020-10" db="UniProtKB">
        <authorList>
            <consortium name="WormBaseParasite"/>
        </authorList>
    </citation>
    <scope>IDENTIFICATION</scope>
</reference>
<feature type="compositionally biased region" description="Basic and acidic residues" evidence="1">
    <location>
        <begin position="760"/>
        <end position="777"/>
    </location>
</feature>
<dbReference type="Proteomes" id="UP000492821">
    <property type="component" value="Unassembled WGS sequence"/>
</dbReference>
<evidence type="ECO:0000313" key="3">
    <source>
        <dbReference type="Proteomes" id="UP000492821"/>
    </source>
</evidence>
<feature type="region of interest" description="Disordered" evidence="1">
    <location>
        <begin position="578"/>
        <end position="842"/>
    </location>
</feature>
<dbReference type="WBParaSite" id="Pan_g19329.t1">
    <property type="protein sequence ID" value="Pan_g19329.t1"/>
    <property type="gene ID" value="Pan_g19329"/>
</dbReference>